<evidence type="ECO:0000256" key="3">
    <source>
        <dbReference type="ARBA" id="ARBA00022692"/>
    </source>
</evidence>
<proteinExistence type="predicted"/>
<feature type="transmembrane region" description="Helical" evidence="6">
    <location>
        <begin position="414"/>
        <end position="435"/>
    </location>
</feature>
<accession>A0A0D2F103</accession>
<feature type="transmembrane region" description="Helical" evidence="6">
    <location>
        <begin position="123"/>
        <end position="143"/>
    </location>
</feature>
<feature type="transmembrane region" description="Helical" evidence="6">
    <location>
        <begin position="155"/>
        <end position="174"/>
    </location>
</feature>
<dbReference type="HOGENOM" id="CLU_001265_0_1_1"/>
<name>A0A0D2F103_CLAB1</name>
<dbReference type="OrthoDB" id="3639251at2759"/>
<keyword evidence="4 6" id="KW-1133">Transmembrane helix</keyword>
<evidence type="ECO:0000256" key="1">
    <source>
        <dbReference type="ARBA" id="ARBA00004141"/>
    </source>
</evidence>
<comment type="subcellular location">
    <subcellularLocation>
        <location evidence="1">Membrane</location>
        <topology evidence="1">Multi-pass membrane protein</topology>
    </subcellularLocation>
</comment>
<keyword evidence="2" id="KW-0813">Transport</keyword>
<feature type="transmembrane region" description="Helical" evidence="6">
    <location>
        <begin position="216"/>
        <end position="239"/>
    </location>
</feature>
<keyword evidence="3 6" id="KW-0812">Transmembrane</keyword>
<dbReference type="InterPro" id="IPR020846">
    <property type="entry name" value="MFS_dom"/>
</dbReference>
<evidence type="ECO:0000256" key="6">
    <source>
        <dbReference type="SAM" id="Phobius"/>
    </source>
</evidence>
<dbReference type="PROSITE" id="PS50850">
    <property type="entry name" value="MFS"/>
    <property type="match status" value="1"/>
</dbReference>
<feature type="transmembrane region" description="Helical" evidence="6">
    <location>
        <begin position="447"/>
        <end position="467"/>
    </location>
</feature>
<feature type="domain" description="Major facilitator superfamily (MFS) profile" evidence="7">
    <location>
        <begin position="89"/>
        <end position="525"/>
    </location>
</feature>
<feature type="transmembrane region" description="Helical" evidence="6">
    <location>
        <begin position="251"/>
        <end position="271"/>
    </location>
</feature>
<evidence type="ECO:0000256" key="2">
    <source>
        <dbReference type="ARBA" id="ARBA00022448"/>
    </source>
</evidence>
<feature type="transmembrane region" description="Helical" evidence="6">
    <location>
        <begin position="479"/>
        <end position="502"/>
    </location>
</feature>
<evidence type="ECO:0000259" key="7">
    <source>
        <dbReference type="PROSITE" id="PS50850"/>
    </source>
</evidence>
<dbReference type="SUPFAM" id="SSF103473">
    <property type="entry name" value="MFS general substrate transporter"/>
    <property type="match status" value="1"/>
</dbReference>
<dbReference type="AlphaFoldDB" id="A0A0D2F103"/>
<feature type="transmembrane region" description="Helical" evidence="6">
    <location>
        <begin position="328"/>
        <end position="348"/>
    </location>
</feature>
<keyword evidence="9" id="KW-1185">Reference proteome</keyword>
<sequence>MPEQPAGVVFDPDTKVEALNYNLTHHEEAFGSNKESRILQEEIEPSVDHRLEKGIKLVMPNQSSPKRNLVARLSELKDLPPRRKLDLRLLPILSAIYTMALVDRTNLGGARIAGMDEATGLDVGNRASVTILVFFIGYIVFEIPSNMVLKKVGPATWISALAAAWGLVTLGIGFSKNYQTVAVCRVLLGIFEAGMFPGCLYLMASWYQKFELQKRVATFFMTGSFLSSFANILCLGLTRIANNPEKDGWKYIFIVQGAMTIAIAAIGWFVIVDFPDSEIRKVKFLSADEAEMIKLRLIRERGSSEGERVSWDTIRAVGLDWRVWSLSFIYMAGAAGVYGLLLFLPIVLRLGLGYSQTMSYLLAAPPAGAAVIFTFIVSVLSDKYHVRGPFVLLEGSLAIIGLCMIGFLDSPTPRYVGSFFGSCGSNALIVTAASWQQNNIRGDAKRSVLAAFQVMSAGVGGIYSALVFRQQDSPNFVPGLVACCALVAWSMILTVVTIPFLVRVNRQADRGERVIEGSTLFRYVW</sequence>
<dbReference type="GO" id="GO:0022857">
    <property type="term" value="F:transmembrane transporter activity"/>
    <property type="evidence" value="ECO:0007669"/>
    <property type="project" value="InterPro"/>
</dbReference>
<organism evidence="8 9">
    <name type="scientific">Cladophialophora bantiana (strain ATCC 10958 / CBS 173.52 / CDC B-1940 / NIH 8579)</name>
    <name type="common">Xylohypha bantiana</name>
    <dbReference type="NCBI Taxonomy" id="1442370"/>
    <lineage>
        <taxon>Eukaryota</taxon>
        <taxon>Fungi</taxon>
        <taxon>Dikarya</taxon>
        <taxon>Ascomycota</taxon>
        <taxon>Pezizomycotina</taxon>
        <taxon>Eurotiomycetes</taxon>
        <taxon>Chaetothyriomycetidae</taxon>
        <taxon>Chaetothyriales</taxon>
        <taxon>Herpotrichiellaceae</taxon>
        <taxon>Cladophialophora</taxon>
    </lineage>
</organism>
<dbReference type="Pfam" id="PF07690">
    <property type="entry name" value="MFS_1"/>
    <property type="match status" value="1"/>
</dbReference>
<feature type="transmembrane region" description="Helical" evidence="6">
    <location>
        <begin position="391"/>
        <end position="408"/>
    </location>
</feature>
<evidence type="ECO:0000313" key="8">
    <source>
        <dbReference type="EMBL" id="KIW95886.1"/>
    </source>
</evidence>
<dbReference type="VEuPathDB" id="FungiDB:Z519_02951"/>
<dbReference type="Gene3D" id="1.20.1250.20">
    <property type="entry name" value="MFS general substrate transporter like domains"/>
    <property type="match status" value="2"/>
</dbReference>
<dbReference type="FunFam" id="1.20.1250.20:FF:000018">
    <property type="entry name" value="MFS transporter permease"/>
    <property type="match status" value="1"/>
</dbReference>
<feature type="transmembrane region" description="Helical" evidence="6">
    <location>
        <begin position="186"/>
        <end position="204"/>
    </location>
</feature>
<dbReference type="PANTHER" id="PTHR43791">
    <property type="entry name" value="PERMEASE-RELATED"/>
    <property type="match status" value="1"/>
</dbReference>
<dbReference type="EMBL" id="KN846983">
    <property type="protein sequence ID" value="KIW95886.1"/>
    <property type="molecule type" value="Genomic_DNA"/>
</dbReference>
<evidence type="ECO:0000256" key="5">
    <source>
        <dbReference type="ARBA" id="ARBA00023136"/>
    </source>
</evidence>
<evidence type="ECO:0000313" key="9">
    <source>
        <dbReference type="Proteomes" id="UP000053789"/>
    </source>
</evidence>
<dbReference type="GeneID" id="27695879"/>
<dbReference type="InterPro" id="IPR036259">
    <property type="entry name" value="MFS_trans_sf"/>
</dbReference>
<feature type="transmembrane region" description="Helical" evidence="6">
    <location>
        <begin position="360"/>
        <end position="379"/>
    </location>
</feature>
<evidence type="ECO:0000256" key="4">
    <source>
        <dbReference type="ARBA" id="ARBA00022989"/>
    </source>
</evidence>
<reference evidence="8" key="1">
    <citation type="submission" date="2015-01" db="EMBL/GenBank/DDBJ databases">
        <title>The Genome Sequence of Cladophialophora bantiana CBS 173.52.</title>
        <authorList>
            <consortium name="The Broad Institute Genomics Platform"/>
            <person name="Cuomo C."/>
            <person name="de Hoog S."/>
            <person name="Gorbushina A."/>
            <person name="Stielow B."/>
            <person name="Teixiera M."/>
            <person name="Abouelleil A."/>
            <person name="Chapman S.B."/>
            <person name="Priest M."/>
            <person name="Young S.K."/>
            <person name="Wortman J."/>
            <person name="Nusbaum C."/>
            <person name="Birren B."/>
        </authorList>
    </citation>
    <scope>NUCLEOTIDE SEQUENCE [LARGE SCALE GENOMIC DNA]</scope>
    <source>
        <strain evidence="8">CBS 173.52</strain>
    </source>
</reference>
<gene>
    <name evidence="8" type="ORF">Z519_02951</name>
</gene>
<keyword evidence="5 6" id="KW-0472">Membrane</keyword>
<dbReference type="GO" id="GO:0016020">
    <property type="term" value="C:membrane"/>
    <property type="evidence" value="ECO:0007669"/>
    <property type="project" value="UniProtKB-SubCell"/>
</dbReference>
<dbReference type="PANTHER" id="PTHR43791:SF3">
    <property type="entry name" value="MAJOR FACILITATOR SUPERFAMILY (MFS) PROFILE DOMAIN-CONTAINING PROTEIN"/>
    <property type="match status" value="1"/>
</dbReference>
<dbReference type="InterPro" id="IPR011701">
    <property type="entry name" value="MFS"/>
</dbReference>
<protein>
    <recommendedName>
        <fullName evidence="7">Major facilitator superfamily (MFS) profile domain-containing protein</fullName>
    </recommendedName>
</protein>
<dbReference type="Proteomes" id="UP000053789">
    <property type="component" value="Unassembled WGS sequence"/>
</dbReference>
<dbReference type="RefSeq" id="XP_016622555.1">
    <property type="nucleotide sequence ID" value="XM_016760705.1"/>
</dbReference>